<dbReference type="EMBL" id="NNAY01002940">
    <property type="protein sequence ID" value="OXU20257.1"/>
    <property type="molecule type" value="Genomic_DNA"/>
</dbReference>
<proteinExistence type="predicted"/>
<dbReference type="AlphaFoldDB" id="A0A232EPK4"/>
<accession>A0A232EPK4</accession>
<gene>
    <name evidence="1" type="ORF">TSAR_010616</name>
</gene>
<comment type="caution">
    <text evidence="1">The sequence shown here is derived from an EMBL/GenBank/DDBJ whole genome shotgun (WGS) entry which is preliminary data.</text>
</comment>
<protein>
    <submittedName>
        <fullName evidence="1">Uncharacterized protein</fullName>
    </submittedName>
</protein>
<evidence type="ECO:0000313" key="1">
    <source>
        <dbReference type="EMBL" id="OXU20257.1"/>
    </source>
</evidence>
<keyword evidence="2" id="KW-1185">Reference proteome</keyword>
<evidence type="ECO:0000313" key="2">
    <source>
        <dbReference type="Proteomes" id="UP000215335"/>
    </source>
</evidence>
<dbReference type="Proteomes" id="UP000215335">
    <property type="component" value="Unassembled WGS sequence"/>
</dbReference>
<organism evidence="1 2">
    <name type="scientific">Trichomalopsis sarcophagae</name>
    <dbReference type="NCBI Taxonomy" id="543379"/>
    <lineage>
        <taxon>Eukaryota</taxon>
        <taxon>Metazoa</taxon>
        <taxon>Ecdysozoa</taxon>
        <taxon>Arthropoda</taxon>
        <taxon>Hexapoda</taxon>
        <taxon>Insecta</taxon>
        <taxon>Pterygota</taxon>
        <taxon>Neoptera</taxon>
        <taxon>Endopterygota</taxon>
        <taxon>Hymenoptera</taxon>
        <taxon>Apocrita</taxon>
        <taxon>Proctotrupomorpha</taxon>
        <taxon>Chalcidoidea</taxon>
        <taxon>Pteromalidae</taxon>
        <taxon>Pteromalinae</taxon>
        <taxon>Trichomalopsis</taxon>
    </lineage>
</organism>
<reference evidence="1 2" key="1">
    <citation type="journal article" date="2017" name="Curr. Biol.">
        <title>The Evolution of Venom by Co-option of Single-Copy Genes.</title>
        <authorList>
            <person name="Martinson E.O."/>
            <person name="Mrinalini"/>
            <person name="Kelkar Y.D."/>
            <person name="Chang C.H."/>
            <person name="Werren J.H."/>
        </authorList>
    </citation>
    <scope>NUCLEOTIDE SEQUENCE [LARGE SCALE GENOMIC DNA]</scope>
    <source>
        <strain evidence="1 2">Alberta</strain>
        <tissue evidence="1">Whole body</tissue>
    </source>
</reference>
<sequence length="85" mass="9646">MRCRSLIDDNETTYRDAAYRGLGIYQASQLSIEKWVRAGETDGYCAAWTDIFDNFFKIQDLGLSCPLIPVEIMLVRPDNKLPGAQ</sequence>
<name>A0A232EPK4_9HYME</name>